<keyword evidence="1" id="KW-0812">Transmembrane</keyword>
<accession>A0A916W2R2</accession>
<dbReference type="AlphaFoldDB" id="A0A916W2R2"/>
<organism evidence="2 3">
    <name type="scientific">Nitratireductor aestuarii</name>
    <dbReference type="NCBI Taxonomy" id="1735103"/>
    <lineage>
        <taxon>Bacteria</taxon>
        <taxon>Pseudomonadati</taxon>
        <taxon>Pseudomonadota</taxon>
        <taxon>Alphaproteobacteria</taxon>
        <taxon>Hyphomicrobiales</taxon>
        <taxon>Phyllobacteriaceae</taxon>
        <taxon>Nitratireductor</taxon>
    </lineage>
</organism>
<dbReference type="EMBL" id="BMIF01000004">
    <property type="protein sequence ID" value="GGA62687.1"/>
    <property type="molecule type" value="Genomic_DNA"/>
</dbReference>
<keyword evidence="3" id="KW-1185">Reference proteome</keyword>
<proteinExistence type="predicted"/>
<keyword evidence="1" id="KW-0472">Membrane</keyword>
<keyword evidence="1" id="KW-1133">Transmembrane helix</keyword>
<evidence type="ECO:0000313" key="2">
    <source>
        <dbReference type="EMBL" id="GGA62687.1"/>
    </source>
</evidence>
<dbReference type="RefSeq" id="WP_188720430.1">
    <property type="nucleotide sequence ID" value="NZ_BMIF01000004.1"/>
</dbReference>
<comment type="caution">
    <text evidence="2">The sequence shown here is derived from an EMBL/GenBank/DDBJ whole genome shotgun (WGS) entry which is preliminary data.</text>
</comment>
<dbReference type="Proteomes" id="UP000636264">
    <property type="component" value="Unassembled WGS sequence"/>
</dbReference>
<name>A0A916W2R2_9HYPH</name>
<reference evidence="2" key="2">
    <citation type="submission" date="2020-09" db="EMBL/GenBank/DDBJ databases">
        <authorList>
            <person name="Sun Q."/>
            <person name="Zhou Y."/>
        </authorList>
    </citation>
    <scope>NUCLEOTIDE SEQUENCE</scope>
    <source>
        <strain evidence="2">CGMCC 1.15320</strain>
    </source>
</reference>
<sequence length="90" mass="9961">MIIGFLIYVLGLLILRSPWIAFGAVLAIQLVNEVNDYLVKGRAFLDILPSSLLDTAVTVFLPLAMIWLSSRGRLRPAQPPLELATRNNCP</sequence>
<feature type="transmembrane region" description="Helical" evidence="1">
    <location>
        <begin position="47"/>
        <end position="68"/>
    </location>
</feature>
<protein>
    <submittedName>
        <fullName evidence="2">Uncharacterized protein</fullName>
    </submittedName>
</protein>
<evidence type="ECO:0000256" key="1">
    <source>
        <dbReference type="SAM" id="Phobius"/>
    </source>
</evidence>
<gene>
    <name evidence="2" type="ORF">GCM10011385_15580</name>
</gene>
<reference evidence="2" key="1">
    <citation type="journal article" date="2014" name="Int. J. Syst. Evol. Microbiol.">
        <title>Complete genome sequence of Corynebacterium casei LMG S-19264T (=DSM 44701T), isolated from a smear-ripened cheese.</title>
        <authorList>
            <consortium name="US DOE Joint Genome Institute (JGI-PGF)"/>
            <person name="Walter F."/>
            <person name="Albersmeier A."/>
            <person name="Kalinowski J."/>
            <person name="Ruckert C."/>
        </authorList>
    </citation>
    <scope>NUCLEOTIDE SEQUENCE</scope>
    <source>
        <strain evidence="2">CGMCC 1.15320</strain>
    </source>
</reference>
<evidence type="ECO:0000313" key="3">
    <source>
        <dbReference type="Proteomes" id="UP000636264"/>
    </source>
</evidence>